<reference evidence="1 2" key="1">
    <citation type="submission" date="2021-06" db="EMBL/GenBank/DDBJ databases">
        <authorList>
            <person name="Palmer J.M."/>
        </authorList>
    </citation>
    <scope>NUCLEOTIDE SEQUENCE [LARGE SCALE GENOMIC DNA]</scope>
    <source>
        <strain evidence="1 2">XR_2019</strain>
        <tissue evidence="1">Muscle</tissue>
    </source>
</reference>
<dbReference type="Proteomes" id="UP001444071">
    <property type="component" value="Unassembled WGS sequence"/>
</dbReference>
<evidence type="ECO:0000313" key="1">
    <source>
        <dbReference type="EMBL" id="MEQ2258581.1"/>
    </source>
</evidence>
<protein>
    <submittedName>
        <fullName evidence="1">Uncharacterized protein</fullName>
    </submittedName>
</protein>
<dbReference type="EMBL" id="JAHRIM010000977">
    <property type="protein sequence ID" value="MEQ2258581.1"/>
    <property type="molecule type" value="Genomic_DNA"/>
</dbReference>
<gene>
    <name evidence="1" type="ORF">XENORESO_022015</name>
</gene>
<comment type="caution">
    <text evidence="1">The sequence shown here is derived from an EMBL/GenBank/DDBJ whole genome shotgun (WGS) entry which is preliminary data.</text>
</comment>
<name>A0ABV0VN24_9TELE</name>
<sequence>MVTNDKISSLDNKVMDEMCRSHLMLSSVLTSLDHNNTQDPYMLTNRVMTTRSLANLQSNHRRLIIHTTPSTRHPPCLTVRRSGNCLHYITQLIMPCREKSKLSSSF</sequence>
<keyword evidence="2" id="KW-1185">Reference proteome</keyword>
<organism evidence="1 2">
    <name type="scientific">Xenotaenia resolanae</name>
    <dbReference type="NCBI Taxonomy" id="208358"/>
    <lineage>
        <taxon>Eukaryota</taxon>
        <taxon>Metazoa</taxon>
        <taxon>Chordata</taxon>
        <taxon>Craniata</taxon>
        <taxon>Vertebrata</taxon>
        <taxon>Euteleostomi</taxon>
        <taxon>Actinopterygii</taxon>
        <taxon>Neopterygii</taxon>
        <taxon>Teleostei</taxon>
        <taxon>Neoteleostei</taxon>
        <taxon>Acanthomorphata</taxon>
        <taxon>Ovalentaria</taxon>
        <taxon>Atherinomorphae</taxon>
        <taxon>Cyprinodontiformes</taxon>
        <taxon>Goodeidae</taxon>
        <taxon>Xenotaenia</taxon>
    </lineage>
</organism>
<evidence type="ECO:0000313" key="2">
    <source>
        <dbReference type="Proteomes" id="UP001444071"/>
    </source>
</evidence>
<proteinExistence type="predicted"/>
<accession>A0ABV0VN24</accession>